<evidence type="ECO:0000256" key="1">
    <source>
        <dbReference type="ARBA" id="ARBA00004939"/>
    </source>
</evidence>
<evidence type="ECO:0000256" key="2">
    <source>
        <dbReference type="ARBA" id="ARBA00007422"/>
    </source>
</evidence>
<evidence type="ECO:0000256" key="8">
    <source>
        <dbReference type="RuleBase" id="RU363013"/>
    </source>
</evidence>
<dbReference type="InterPro" id="IPR013785">
    <property type="entry name" value="Aldolase_TIM"/>
</dbReference>
<feature type="active site" description="Electrophile" evidence="7">
    <location>
        <position position="115"/>
    </location>
</feature>
<feature type="binding site" evidence="7">
    <location>
        <begin position="31"/>
        <end position="33"/>
    </location>
    <ligand>
        <name>substrate</name>
    </ligand>
</feature>
<dbReference type="Gene3D" id="3.20.20.70">
    <property type="entry name" value="Aldolase class I"/>
    <property type="match status" value="1"/>
</dbReference>
<keyword evidence="5 7" id="KW-0324">Glycolysis</keyword>
<dbReference type="InterPro" id="IPR020861">
    <property type="entry name" value="Triosephosphate_isomerase_AS"/>
</dbReference>
<dbReference type="Proteomes" id="UP000621859">
    <property type="component" value="Unassembled WGS sequence"/>
</dbReference>
<dbReference type="EC" id="5.3.1.1" evidence="7 8"/>
<dbReference type="RefSeq" id="WP_188691135.1">
    <property type="nucleotide sequence ID" value="NZ_BMLY01000002.1"/>
</dbReference>
<dbReference type="PANTHER" id="PTHR21139">
    <property type="entry name" value="TRIOSEPHOSPHATE ISOMERASE"/>
    <property type="match status" value="1"/>
</dbReference>
<accession>A0ABQ2PJ82</accession>
<evidence type="ECO:0000256" key="7">
    <source>
        <dbReference type="HAMAP-Rule" id="MF_00147"/>
    </source>
</evidence>
<keyword evidence="4 7" id="KW-0963">Cytoplasm</keyword>
<reference evidence="10" key="1">
    <citation type="journal article" date="2019" name="Int. J. Syst. Evol. Microbiol.">
        <title>The Global Catalogue of Microorganisms (GCM) 10K type strain sequencing project: providing services to taxonomists for standard genome sequencing and annotation.</title>
        <authorList>
            <consortium name="The Broad Institute Genomics Platform"/>
            <consortium name="The Broad Institute Genome Sequencing Center for Infectious Disease"/>
            <person name="Wu L."/>
            <person name="Ma J."/>
        </authorList>
    </citation>
    <scope>NUCLEOTIDE SEQUENCE [LARGE SCALE GENOMIC DNA]</scope>
    <source>
        <strain evidence="10">CGMCC 1.8860</strain>
    </source>
</reference>
<keyword evidence="6 7" id="KW-0413">Isomerase</keyword>
<organism evidence="9 10">
    <name type="scientific">Silvimonas amylolytica</name>
    <dbReference type="NCBI Taxonomy" id="449663"/>
    <lineage>
        <taxon>Bacteria</taxon>
        <taxon>Pseudomonadati</taxon>
        <taxon>Pseudomonadota</taxon>
        <taxon>Betaproteobacteria</taxon>
        <taxon>Neisseriales</taxon>
        <taxon>Chitinibacteraceae</taxon>
        <taxon>Silvimonas</taxon>
    </lineage>
</organism>
<dbReference type="Pfam" id="PF00121">
    <property type="entry name" value="TIM"/>
    <property type="match status" value="1"/>
</dbReference>
<keyword evidence="3 7" id="KW-0312">Gluconeogenesis</keyword>
<dbReference type="HAMAP" id="MF_00147_B">
    <property type="entry name" value="TIM_B"/>
    <property type="match status" value="1"/>
</dbReference>
<dbReference type="InterPro" id="IPR000652">
    <property type="entry name" value="Triosephosphate_isomerase"/>
</dbReference>
<feature type="active site" description="Proton acceptor" evidence="7">
    <location>
        <position position="184"/>
    </location>
</feature>
<comment type="function">
    <text evidence="7">Involved in the gluconeogenesis. Catalyzes stereospecifically the conversion of dihydroxyacetone phosphate (DHAP) to D-glyceraldehyde-3-phosphate (G3P).</text>
</comment>
<dbReference type="CDD" id="cd00311">
    <property type="entry name" value="TIM"/>
    <property type="match status" value="1"/>
</dbReference>
<proteinExistence type="inferred from homology"/>
<comment type="caution">
    <text evidence="7">Lacks conserved residue(s) required for the propagation of feature annotation.</text>
</comment>
<keyword evidence="10" id="KW-1185">Reference proteome</keyword>
<comment type="pathway">
    <text evidence="1">Carbohydrate metabolism; erythritol degradation.</text>
</comment>
<dbReference type="EMBL" id="BMLY01000002">
    <property type="protein sequence ID" value="GGP25640.1"/>
    <property type="molecule type" value="Genomic_DNA"/>
</dbReference>
<dbReference type="InterPro" id="IPR035990">
    <property type="entry name" value="TIM_sf"/>
</dbReference>
<dbReference type="PROSITE" id="PS00171">
    <property type="entry name" value="TIM_1"/>
    <property type="match status" value="1"/>
</dbReference>
<dbReference type="SUPFAM" id="SSF51351">
    <property type="entry name" value="Triosephosphate isomerase (TIM)"/>
    <property type="match status" value="1"/>
</dbReference>
<evidence type="ECO:0000256" key="3">
    <source>
        <dbReference type="ARBA" id="ARBA00022432"/>
    </source>
</evidence>
<comment type="similarity">
    <text evidence="2 7 8">Belongs to the triosephosphate isomerase family.</text>
</comment>
<feature type="binding site" evidence="7">
    <location>
        <position position="229"/>
    </location>
    <ligand>
        <name>substrate</name>
    </ligand>
</feature>
<comment type="caution">
    <text evidence="9">The sequence shown here is derived from an EMBL/GenBank/DDBJ whole genome shotgun (WGS) entry which is preliminary data.</text>
</comment>
<dbReference type="PANTHER" id="PTHR21139:SF42">
    <property type="entry name" value="TRIOSEPHOSPHATE ISOMERASE"/>
    <property type="match status" value="1"/>
</dbReference>
<name>A0ABQ2PJ82_9NEIS</name>
<comment type="subcellular location">
    <subcellularLocation>
        <location evidence="7 8">Cytoplasm</location>
    </subcellularLocation>
</comment>
<evidence type="ECO:0000313" key="9">
    <source>
        <dbReference type="EMBL" id="GGP25640.1"/>
    </source>
</evidence>
<evidence type="ECO:0000256" key="6">
    <source>
        <dbReference type="ARBA" id="ARBA00023235"/>
    </source>
</evidence>
<dbReference type="NCBIfam" id="TIGR00419">
    <property type="entry name" value="tim"/>
    <property type="match status" value="1"/>
</dbReference>
<comment type="catalytic activity">
    <reaction evidence="7 8">
        <text>D-glyceraldehyde 3-phosphate = dihydroxyacetone phosphate</text>
        <dbReference type="Rhea" id="RHEA:18585"/>
        <dbReference type="ChEBI" id="CHEBI:57642"/>
        <dbReference type="ChEBI" id="CHEBI:59776"/>
        <dbReference type="EC" id="5.3.1.1"/>
    </reaction>
</comment>
<evidence type="ECO:0000313" key="10">
    <source>
        <dbReference type="Proteomes" id="UP000621859"/>
    </source>
</evidence>
<comment type="pathway">
    <text evidence="7 8">Carbohydrate degradation; glycolysis; D-glyceraldehyde 3-phosphate from glycerone phosphate: step 1/1.</text>
</comment>
<feature type="binding site" evidence="7">
    <location>
        <position position="190"/>
    </location>
    <ligand>
        <name>substrate</name>
    </ligand>
</feature>
<gene>
    <name evidence="7 9" type="primary">tpiA</name>
    <name evidence="9" type="ORF">GCM10010971_14590</name>
</gene>
<comment type="pathway">
    <text evidence="7 8">Carbohydrate biosynthesis; gluconeogenesis.</text>
</comment>
<comment type="subunit">
    <text evidence="7 8">Homodimer.</text>
</comment>
<dbReference type="PROSITE" id="PS51440">
    <property type="entry name" value="TIM_2"/>
    <property type="match status" value="1"/>
</dbReference>
<evidence type="ECO:0000256" key="4">
    <source>
        <dbReference type="ARBA" id="ARBA00022490"/>
    </source>
</evidence>
<dbReference type="GO" id="GO:0016853">
    <property type="term" value="F:isomerase activity"/>
    <property type="evidence" value="ECO:0007669"/>
    <property type="project" value="UniProtKB-KW"/>
</dbReference>
<protein>
    <recommendedName>
        <fullName evidence="7 8">Triosephosphate isomerase</fullName>
        <shortName evidence="7">TIM</shortName>
        <shortName evidence="7">TPI</shortName>
        <ecNumber evidence="7 8">5.3.1.1</ecNumber>
    </recommendedName>
    <alternativeName>
        <fullName evidence="7">Triose-phosphate isomerase</fullName>
    </alternativeName>
</protein>
<evidence type="ECO:0000256" key="5">
    <source>
        <dbReference type="ARBA" id="ARBA00023152"/>
    </source>
</evidence>
<sequence>MSLFARAVHTTPLTAPDQARVPTRVRMVVGNWKMHGSLALCREMVPAMASIAQPDTALVLCPPAPYLGEVARLAANTDVQCCAQNVADAHSGALTGEWSAGMLADLGCRYAIVGHSERRRHYHETDHMIAAKAQACLEAGITPIVCVGESWVQHQTGQTEVVLQHQLGTLLALPDWRRLIIAYEPVWAIGTGVAAQPDTVEAAHRYIRGRFATRDPIAGNSMTVLYGGSVNAENAMQLFALPDVDGALVGSASLQSDALMQIYTAALRHGASAATPGAAHRARGDQATE</sequence>
<dbReference type="InterPro" id="IPR022896">
    <property type="entry name" value="TrioseP_Isoase_bac/euk"/>
</dbReference>